<dbReference type="EMBL" id="CP003620">
    <property type="protein sequence ID" value="AFZ13011.1"/>
    <property type="molecule type" value="Genomic_DNA"/>
</dbReference>
<dbReference type="Gene3D" id="2.160.10.10">
    <property type="entry name" value="Hexapeptide repeat proteins"/>
    <property type="match status" value="1"/>
</dbReference>
<keyword evidence="2" id="KW-0441">Lipid A biosynthesis</keyword>
<dbReference type="PATRIC" id="fig|1173022.3.peg.2303"/>
<dbReference type="InterPro" id="IPR010137">
    <property type="entry name" value="Lipid_A_LpxA"/>
</dbReference>
<feature type="domain" description="UDP N-acetylglucosamine O-acyltransferase C-terminal" evidence="6">
    <location>
        <begin position="174"/>
        <end position="255"/>
    </location>
</feature>
<dbReference type="InterPro" id="IPR001451">
    <property type="entry name" value="Hexapep"/>
</dbReference>
<dbReference type="Pfam" id="PF14602">
    <property type="entry name" value="Hexapep_2"/>
    <property type="match status" value="1"/>
</dbReference>
<dbReference type="NCBIfam" id="NF003657">
    <property type="entry name" value="PRK05289.1"/>
    <property type="match status" value="1"/>
</dbReference>
<dbReference type="InterPro" id="IPR037157">
    <property type="entry name" value="Acetyltransf_C_sf"/>
</dbReference>
<dbReference type="eggNOG" id="COG1043">
    <property type="taxonomic scope" value="Bacteria"/>
</dbReference>
<evidence type="ECO:0000313" key="8">
    <source>
        <dbReference type="Proteomes" id="UP000010472"/>
    </source>
</evidence>
<dbReference type="GO" id="GO:0031470">
    <property type="term" value="C:carboxysome"/>
    <property type="evidence" value="ECO:0007669"/>
    <property type="project" value="UniProtKB-ARBA"/>
</dbReference>
<gene>
    <name evidence="7" type="ORF">Cri9333_2134</name>
</gene>
<dbReference type="OrthoDB" id="9807278at2"/>
<proteinExistence type="predicted"/>
<evidence type="ECO:0000256" key="3">
    <source>
        <dbReference type="ARBA" id="ARBA00022679"/>
    </source>
</evidence>
<keyword evidence="8" id="KW-1185">Reference proteome</keyword>
<evidence type="ECO:0000256" key="5">
    <source>
        <dbReference type="ARBA" id="ARBA00023315"/>
    </source>
</evidence>
<protein>
    <submittedName>
        <fullName evidence="7">Acyl-(Acyl-carrier-protein)--UDP-N-acetylglucosamine O-acyltransferase</fullName>
        <ecNumber evidence="7">2.3.1.129</ecNumber>
    </submittedName>
</protein>
<dbReference type="PANTHER" id="PTHR43480:SF1">
    <property type="entry name" value="ACYL-[ACYL-CARRIER-PROTEIN]--UDP-N-ACETYLGLUCOSAMINE O-ACYLTRANSFERASE, MITOCHONDRIAL-RELATED"/>
    <property type="match status" value="1"/>
</dbReference>
<reference evidence="7 8" key="1">
    <citation type="submission" date="2012-06" db="EMBL/GenBank/DDBJ databases">
        <title>Finished chromosome of genome of Crinalium epipsammum PCC 9333.</title>
        <authorList>
            <consortium name="US DOE Joint Genome Institute"/>
            <person name="Gugger M."/>
            <person name="Coursin T."/>
            <person name="Rippka R."/>
            <person name="Tandeau De Marsac N."/>
            <person name="Huntemann M."/>
            <person name="Wei C.-L."/>
            <person name="Han J."/>
            <person name="Detter J.C."/>
            <person name="Han C."/>
            <person name="Tapia R."/>
            <person name="Davenport K."/>
            <person name="Daligault H."/>
            <person name="Erkkila T."/>
            <person name="Gu W."/>
            <person name="Munk A.C.C."/>
            <person name="Teshima H."/>
            <person name="Xu Y."/>
            <person name="Chain P."/>
            <person name="Chen A."/>
            <person name="Krypides N."/>
            <person name="Mavromatis K."/>
            <person name="Markowitz V."/>
            <person name="Szeto E."/>
            <person name="Ivanova N."/>
            <person name="Mikhailova N."/>
            <person name="Ovchinnikova G."/>
            <person name="Pagani I."/>
            <person name="Pati A."/>
            <person name="Goodwin L."/>
            <person name="Peters L."/>
            <person name="Pitluck S."/>
            <person name="Woyke T."/>
            <person name="Kerfeld C."/>
        </authorList>
    </citation>
    <scope>NUCLEOTIDE SEQUENCE [LARGE SCALE GENOMIC DNA]</scope>
    <source>
        <strain evidence="7 8">PCC 9333</strain>
    </source>
</reference>
<evidence type="ECO:0000256" key="4">
    <source>
        <dbReference type="ARBA" id="ARBA00023098"/>
    </source>
</evidence>
<dbReference type="InterPro" id="IPR011004">
    <property type="entry name" value="Trimer_LpxA-like_sf"/>
</dbReference>
<name>K9VYF9_9CYAN</name>
<dbReference type="KEGG" id="cep:Cri9333_2134"/>
<sequence>MNIHPTAVIADGVKLGKEVTIGAFSYIDNDVEIGDGCVINSHVTILPYTSLGKGCRVHSGAVLGDLPQDLAYKEEESFVKIGDNCVIREGVTIHRGTKLGTVTSVGNNCLLMAFSHVAHNVQVGNRVIIANGALLAGYVQVGDQAFISGNCLIHQFTRVGRLAMLSGGCAVHKDVLPFCTTRSVSLNKIMGLNVVGMQRAGFSSEERLTLKRAFKVLYQSKLTLPKAVARLEEEFDSPLVTEVCEFIKSSQRGICTYISTKRQPES</sequence>
<dbReference type="STRING" id="1173022.Cri9333_2134"/>
<evidence type="ECO:0000259" key="6">
    <source>
        <dbReference type="Pfam" id="PF13720"/>
    </source>
</evidence>
<dbReference type="GO" id="GO:0008780">
    <property type="term" value="F:acyl-[acyl-carrier-protein]-UDP-N-acetylglucosamine O-acyltransferase activity"/>
    <property type="evidence" value="ECO:0007669"/>
    <property type="project" value="UniProtKB-EC"/>
</dbReference>
<dbReference type="SUPFAM" id="SSF51161">
    <property type="entry name" value="Trimeric LpxA-like enzymes"/>
    <property type="match status" value="1"/>
</dbReference>
<keyword evidence="5 7" id="KW-0012">Acyltransferase</keyword>
<dbReference type="GO" id="GO:0016020">
    <property type="term" value="C:membrane"/>
    <property type="evidence" value="ECO:0007669"/>
    <property type="project" value="GOC"/>
</dbReference>
<dbReference type="HOGENOM" id="CLU_061249_0_0_3"/>
<organism evidence="7 8">
    <name type="scientific">Crinalium epipsammum PCC 9333</name>
    <dbReference type="NCBI Taxonomy" id="1173022"/>
    <lineage>
        <taxon>Bacteria</taxon>
        <taxon>Bacillati</taxon>
        <taxon>Cyanobacteriota</taxon>
        <taxon>Cyanophyceae</taxon>
        <taxon>Gomontiellales</taxon>
        <taxon>Gomontiellaceae</taxon>
        <taxon>Crinalium</taxon>
    </lineage>
</organism>
<dbReference type="RefSeq" id="WP_015203127.1">
    <property type="nucleotide sequence ID" value="NC_019753.1"/>
</dbReference>
<dbReference type="PANTHER" id="PTHR43480">
    <property type="entry name" value="ACYL-[ACYL-CARRIER-PROTEIN]--UDP-N-ACETYLGLUCOSAMINE O-ACYLTRANSFERASE"/>
    <property type="match status" value="1"/>
</dbReference>
<dbReference type="GO" id="GO:0009245">
    <property type="term" value="P:lipid A biosynthetic process"/>
    <property type="evidence" value="ECO:0007669"/>
    <property type="project" value="UniProtKB-KW"/>
</dbReference>
<keyword evidence="4" id="KW-0443">Lipid metabolism</keyword>
<dbReference type="CDD" id="cd03351">
    <property type="entry name" value="LbH_UDP-GlcNAc_AT"/>
    <property type="match status" value="1"/>
</dbReference>
<dbReference type="NCBIfam" id="TIGR01852">
    <property type="entry name" value="lipid_A_lpxA"/>
    <property type="match status" value="1"/>
</dbReference>
<evidence type="ECO:0000313" key="7">
    <source>
        <dbReference type="EMBL" id="AFZ13011.1"/>
    </source>
</evidence>
<evidence type="ECO:0000256" key="1">
    <source>
        <dbReference type="ARBA" id="ARBA00022516"/>
    </source>
</evidence>
<dbReference type="GO" id="GO:0043886">
    <property type="term" value="F:structural constituent of carboxysome shell"/>
    <property type="evidence" value="ECO:0007669"/>
    <property type="project" value="UniProtKB-ARBA"/>
</dbReference>
<dbReference type="InterPro" id="IPR029098">
    <property type="entry name" value="Acetyltransf_C"/>
</dbReference>
<dbReference type="Proteomes" id="UP000010472">
    <property type="component" value="Chromosome"/>
</dbReference>
<dbReference type="Gene3D" id="1.20.1180.10">
    <property type="entry name" value="Udp N-acetylglucosamine O-acyltransferase, C-terminal domain"/>
    <property type="match status" value="1"/>
</dbReference>
<keyword evidence="3 7" id="KW-0808">Transferase</keyword>
<dbReference type="Pfam" id="PF00132">
    <property type="entry name" value="Hexapep"/>
    <property type="match status" value="2"/>
</dbReference>
<evidence type="ECO:0000256" key="2">
    <source>
        <dbReference type="ARBA" id="ARBA00022556"/>
    </source>
</evidence>
<accession>K9VYF9</accession>
<keyword evidence="1" id="KW-0444">Lipid biosynthesis</keyword>
<dbReference type="AlphaFoldDB" id="K9VYF9"/>
<dbReference type="EC" id="2.3.1.129" evidence="7"/>
<dbReference type="Pfam" id="PF13720">
    <property type="entry name" value="Acetyltransf_11"/>
    <property type="match status" value="1"/>
</dbReference>
<dbReference type="PIRSF" id="PIRSF000456">
    <property type="entry name" value="UDP-GlcNAc_acltr"/>
    <property type="match status" value="1"/>
</dbReference>